<dbReference type="PROSITE" id="PS00894">
    <property type="entry name" value="HTH_DEOR_1"/>
    <property type="match status" value="1"/>
</dbReference>
<keyword evidence="4" id="KW-0238">DNA-binding</keyword>
<dbReference type="PROSITE" id="PS51000">
    <property type="entry name" value="HTH_DEOR_2"/>
    <property type="match status" value="1"/>
</dbReference>
<dbReference type="PATRIC" id="fig|1423810.4.peg.1369"/>
<evidence type="ECO:0000259" key="7">
    <source>
        <dbReference type="PROSITE" id="PS51000"/>
    </source>
</evidence>
<dbReference type="PRINTS" id="PR00037">
    <property type="entry name" value="HTHLACR"/>
</dbReference>
<gene>
    <name evidence="8" type="ORF">FD19_GL001333</name>
</gene>
<evidence type="ECO:0000313" key="9">
    <source>
        <dbReference type="Proteomes" id="UP000051789"/>
    </source>
</evidence>
<dbReference type="InterPro" id="IPR018356">
    <property type="entry name" value="Tscrpt_reg_HTH_DeoR_CS"/>
</dbReference>
<dbReference type="OrthoDB" id="9798651at2"/>
<dbReference type="InterPro" id="IPR036390">
    <property type="entry name" value="WH_DNA-bd_sf"/>
</dbReference>
<comment type="function">
    <text evidence="6">Repressor of the lactose catabolism operon. Galactose-6-phosphate is the inducer.</text>
</comment>
<dbReference type="Pfam" id="PF08220">
    <property type="entry name" value="HTH_DeoR"/>
    <property type="match status" value="1"/>
</dbReference>
<evidence type="ECO:0000256" key="3">
    <source>
        <dbReference type="ARBA" id="ARBA00023015"/>
    </source>
</evidence>
<dbReference type="InterPro" id="IPR014036">
    <property type="entry name" value="DeoR-like_C"/>
</dbReference>
<comment type="caution">
    <text evidence="8">The sequence shown here is derived from an EMBL/GenBank/DDBJ whole genome shotgun (WGS) entry which is preliminary data.</text>
</comment>
<dbReference type="SMART" id="SM00420">
    <property type="entry name" value="HTH_DEOR"/>
    <property type="match status" value="1"/>
</dbReference>
<dbReference type="InterPro" id="IPR036388">
    <property type="entry name" value="WH-like_DNA-bd_sf"/>
</dbReference>
<protein>
    <recommendedName>
        <fullName evidence="1">Lactose phosphotransferase system repressor</fullName>
    </recommendedName>
</protein>
<dbReference type="SUPFAM" id="SSF100950">
    <property type="entry name" value="NagB/RpiA/CoA transferase-like"/>
    <property type="match status" value="1"/>
</dbReference>
<name>A0A0R2CFQ1_9LACO</name>
<dbReference type="InterPro" id="IPR037171">
    <property type="entry name" value="NagB/RpiA_transferase-like"/>
</dbReference>
<keyword evidence="2" id="KW-0678">Repressor</keyword>
<evidence type="ECO:0000256" key="1">
    <source>
        <dbReference type="ARBA" id="ARBA00021390"/>
    </source>
</evidence>
<dbReference type="InterPro" id="IPR050313">
    <property type="entry name" value="Carb_Metab_HTH_regulators"/>
</dbReference>
<dbReference type="PANTHER" id="PTHR30363">
    <property type="entry name" value="HTH-TYPE TRANSCRIPTIONAL REGULATOR SRLR-RELATED"/>
    <property type="match status" value="1"/>
</dbReference>
<dbReference type="STRING" id="1423810.FD19_GL001333"/>
<proteinExistence type="predicted"/>
<dbReference type="Pfam" id="PF00455">
    <property type="entry name" value="DeoRC"/>
    <property type="match status" value="1"/>
</dbReference>
<keyword evidence="9" id="KW-1185">Reference proteome</keyword>
<dbReference type="RefSeq" id="WP_054750419.1">
    <property type="nucleotide sequence ID" value="NZ_AYZK01000003.1"/>
</dbReference>
<keyword evidence="3" id="KW-0805">Transcription regulation</keyword>
<dbReference type="EMBL" id="AYZK01000003">
    <property type="protein sequence ID" value="KRM87179.1"/>
    <property type="molecule type" value="Genomic_DNA"/>
</dbReference>
<dbReference type="Proteomes" id="UP000051789">
    <property type="component" value="Unassembled WGS sequence"/>
</dbReference>
<accession>A0A0R2CFQ1</accession>
<dbReference type="SMART" id="SM01134">
    <property type="entry name" value="DeoRC"/>
    <property type="match status" value="1"/>
</dbReference>
<dbReference type="Gene3D" id="1.10.10.10">
    <property type="entry name" value="Winged helix-like DNA-binding domain superfamily/Winged helix DNA-binding domain"/>
    <property type="match status" value="1"/>
</dbReference>
<reference evidence="8 9" key="1">
    <citation type="journal article" date="2015" name="Genome Announc.">
        <title>Expanding the biotechnology potential of lactobacilli through comparative genomics of 213 strains and associated genera.</title>
        <authorList>
            <person name="Sun Z."/>
            <person name="Harris H.M."/>
            <person name="McCann A."/>
            <person name="Guo C."/>
            <person name="Argimon S."/>
            <person name="Zhang W."/>
            <person name="Yang X."/>
            <person name="Jeffery I.B."/>
            <person name="Cooney J.C."/>
            <person name="Kagawa T.F."/>
            <person name="Liu W."/>
            <person name="Song Y."/>
            <person name="Salvetti E."/>
            <person name="Wrobel A."/>
            <person name="Rasinkangas P."/>
            <person name="Parkhill J."/>
            <person name="Rea M.C."/>
            <person name="O'Sullivan O."/>
            <person name="Ritari J."/>
            <person name="Douillard F.P."/>
            <person name="Paul Ross R."/>
            <person name="Yang R."/>
            <person name="Briner A.E."/>
            <person name="Felis G.E."/>
            <person name="de Vos W.M."/>
            <person name="Barrangou R."/>
            <person name="Klaenhammer T.R."/>
            <person name="Caufield P.W."/>
            <person name="Cui Y."/>
            <person name="Zhang H."/>
            <person name="O'Toole P.W."/>
        </authorList>
    </citation>
    <scope>NUCLEOTIDE SEQUENCE [LARGE SCALE GENOMIC DNA]</scope>
    <source>
        <strain evidence="8 9">DSM 22698</strain>
    </source>
</reference>
<dbReference type="GO" id="GO:0003677">
    <property type="term" value="F:DNA binding"/>
    <property type="evidence" value="ECO:0007669"/>
    <property type="project" value="UniProtKB-KW"/>
</dbReference>
<keyword evidence="5" id="KW-0804">Transcription</keyword>
<evidence type="ECO:0000256" key="4">
    <source>
        <dbReference type="ARBA" id="ARBA00023125"/>
    </source>
</evidence>
<evidence type="ECO:0000256" key="6">
    <source>
        <dbReference type="ARBA" id="ARBA00024937"/>
    </source>
</evidence>
<dbReference type="InterPro" id="IPR001034">
    <property type="entry name" value="DeoR_HTH"/>
</dbReference>
<dbReference type="GO" id="GO:0003700">
    <property type="term" value="F:DNA-binding transcription factor activity"/>
    <property type="evidence" value="ECO:0007669"/>
    <property type="project" value="InterPro"/>
</dbReference>
<feature type="domain" description="HTH deoR-type" evidence="7">
    <location>
        <begin position="3"/>
        <end position="58"/>
    </location>
</feature>
<dbReference type="PANTHER" id="PTHR30363:SF4">
    <property type="entry name" value="GLYCEROL-3-PHOSPHATE REGULON REPRESSOR"/>
    <property type="match status" value="1"/>
</dbReference>
<organism evidence="8 9">
    <name type="scientific">Lacticaseibacillus thailandensis DSM 22698 = JCM 13996</name>
    <dbReference type="NCBI Taxonomy" id="1423810"/>
    <lineage>
        <taxon>Bacteria</taxon>
        <taxon>Bacillati</taxon>
        <taxon>Bacillota</taxon>
        <taxon>Bacilli</taxon>
        <taxon>Lactobacillales</taxon>
        <taxon>Lactobacillaceae</taxon>
        <taxon>Lacticaseibacillus</taxon>
    </lineage>
</organism>
<evidence type="ECO:0000313" key="8">
    <source>
        <dbReference type="EMBL" id="KRM87179.1"/>
    </source>
</evidence>
<dbReference type="SUPFAM" id="SSF46785">
    <property type="entry name" value="Winged helix' DNA-binding domain"/>
    <property type="match status" value="1"/>
</dbReference>
<dbReference type="Gene3D" id="3.40.50.1360">
    <property type="match status" value="1"/>
</dbReference>
<evidence type="ECO:0000256" key="2">
    <source>
        <dbReference type="ARBA" id="ARBA00022491"/>
    </source>
</evidence>
<dbReference type="AlphaFoldDB" id="A0A0R2CFQ1"/>
<evidence type="ECO:0000256" key="5">
    <source>
        <dbReference type="ARBA" id="ARBA00023163"/>
    </source>
</evidence>
<sequence length="256" mass="28158">MLKRQRLLTIRNLVDRKGIVTVNEIGAALHVSTMTVRRDLAELAENNAVIRVHGGAQSPRLAQEQSQELTRLEKRELHVDEKRQIAATAASLIEPGDTVFIGPGTTNEFIANYLSISDVRIVTNSLPVFETWKGQADRYELCLVGGTYRDHSGAFIGNLAVEMLQNLRSNKAFVSANGVCDGVISNANADEGQVQRLALANAGKRYILADHSKLDTEDFYAFYSLDDVTALITDSGIDADQRADYGRHTQVLTAKK</sequence>